<dbReference type="Proteomes" id="UP000294239">
    <property type="component" value="Unassembled WGS sequence"/>
</dbReference>
<dbReference type="Pfam" id="PF02954">
    <property type="entry name" value="HTH_8"/>
    <property type="match status" value="1"/>
</dbReference>
<dbReference type="PROSITE" id="PS50045">
    <property type="entry name" value="SIGMA54_INTERACT_4"/>
    <property type="match status" value="1"/>
</dbReference>
<dbReference type="Gene3D" id="3.40.50.2300">
    <property type="match status" value="1"/>
</dbReference>
<dbReference type="SUPFAM" id="SSF46689">
    <property type="entry name" value="Homeodomain-like"/>
    <property type="match status" value="1"/>
</dbReference>
<keyword evidence="4" id="KW-0805">Transcription regulation</keyword>
<dbReference type="InterPro" id="IPR002197">
    <property type="entry name" value="HTH_Fis"/>
</dbReference>
<dbReference type="Pfam" id="PF00158">
    <property type="entry name" value="Sigma54_activat"/>
    <property type="match status" value="1"/>
</dbReference>
<dbReference type="PROSITE" id="PS50110">
    <property type="entry name" value="RESPONSE_REGULATORY"/>
    <property type="match status" value="1"/>
</dbReference>
<dbReference type="GeneID" id="301041590"/>
<evidence type="ECO:0000256" key="1">
    <source>
        <dbReference type="ARBA" id="ARBA00022741"/>
    </source>
</evidence>
<dbReference type="InterPro" id="IPR011006">
    <property type="entry name" value="CheY-like_superfamily"/>
</dbReference>
<dbReference type="SUPFAM" id="SSF52172">
    <property type="entry name" value="CheY-like"/>
    <property type="match status" value="1"/>
</dbReference>
<dbReference type="SMART" id="SM00382">
    <property type="entry name" value="AAA"/>
    <property type="match status" value="1"/>
</dbReference>
<evidence type="ECO:0000259" key="7">
    <source>
        <dbReference type="PROSITE" id="PS50045"/>
    </source>
</evidence>
<dbReference type="InterPro" id="IPR003593">
    <property type="entry name" value="AAA+_ATPase"/>
</dbReference>
<keyword evidence="1" id="KW-0547">Nucleotide-binding</keyword>
<dbReference type="InterPro" id="IPR002078">
    <property type="entry name" value="Sigma_54_int"/>
</dbReference>
<evidence type="ECO:0000259" key="8">
    <source>
        <dbReference type="PROSITE" id="PS50110"/>
    </source>
</evidence>
<keyword evidence="5" id="KW-0804">Transcription</keyword>
<dbReference type="Pfam" id="PF25601">
    <property type="entry name" value="AAA_lid_14"/>
    <property type="match status" value="1"/>
</dbReference>
<dbReference type="PANTHER" id="PTHR32071">
    <property type="entry name" value="TRANSCRIPTIONAL REGULATORY PROTEIN"/>
    <property type="match status" value="1"/>
</dbReference>
<dbReference type="PANTHER" id="PTHR32071:SF57">
    <property type="entry name" value="C4-DICARBOXYLATE TRANSPORT TRANSCRIPTIONAL REGULATORY PROTEIN DCTD"/>
    <property type="match status" value="1"/>
</dbReference>
<dbReference type="InterPro" id="IPR001789">
    <property type="entry name" value="Sig_transdc_resp-reg_receiver"/>
</dbReference>
<keyword evidence="2" id="KW-0067">ATP-binding</keyword>
<sequence length="447" mass="49437">MKDGNLVRLIDNDPDLLETLEQSLRISGFAPEPFASGADALNGLGPDYPGVILSDVRMPEIDGMQLLGKIRNIDPDLPVILMTGHGDIDMAVSAMRNGAWDFITKPVGLDMLVAALRRASQSRALVMENRQLRRVADHVENDVLLLGESDVTAALRQSVLRIAEAGVDVLIEGPTGIGKEYVARAIHRAGPRRSRSFMHVACDVLEESRFALDFLGSDAGHGGASRQTRLPGRLETAHRGTLFLDRVDLLPLPLQAQFLRLIEAREYWSLGAVSARPLHLHVLASTRTDLAQMVEAGTFREDLYYRLSSARINLPPLQKRREDILPYFRSFLRQASVNIGKPVPVLTPAAHAKLTTYDWPGNLRELQRFAELQLLDHEESPESDGPAASKSLASLITSYEARIIAETLTATGGNATQAMKRLQISRKTLYDKVNKHKLQIVKFRLKG</sequence>
<dbReference type="InterPro" id="IPR058031">
    <property type="entry name" value="AAA_lid_NorR"/>
</dbReference>
<feature type="domain" description="Sigma-54 factor interaction" evidence="7">
    <location>
        <begin position="145"/>
        <end position="375"/>
    </location>
</feature>
<dbReference type="InterPro" id="IPR027417">
    <property type="entry name" value="P-loop_NTPase"/>
</dbReference>
<dbReference type="InterPro" id="IPR009057">
    <property type="entry name" value="Homeodomain-like_sf"/>
</dbReference>
<gene>
    <name evidence="9" type="ORF">EYC79_10415</name>
</gene>
<dbReference type="SUPFAM" id="SSF52540">
    <property type="entry name" value="P-loop containing nucleoside triphosphate hydrolases"/>
    <property type="match status" value="1"/>
</dbReference>
<dbReference type="Gene3D" id="3.40.50.300">
    <property type="entry name" value="P-loop containing nucleotide triphosphate hydrolases"/>
    <property type="match status" value="1"/>
</dbReference>
<dbReference type="Gene3D" id="1.10.8.60">
    <property type="match status" value="1"/>
</dbReference>
<feature type="domain" description="Response regulatory" evidence="8">
    <location>
        <begin position="6"/>
        <end position="120"/>
    </location>
</feature>
<keyword evidence="10" id="KW-1185">Reference proteome</keyword>
<keyword evidence="3" id="KW-0902">Two-component regulatory system</keyword>
<dbReference type="CDD" id="cd00009">
    <property type="entry name" value="AAA"/>
    <property type="match status" value="1"/>
</dbReference>
<dbReference type="Pfam" id="PF00072">
    <property type="entry name" value="Response_reg"/>
    <property type="match status" value="1"/>
</dbReference>
<proteinExistence type="predicted"/>
<dbReference type="CDD" id="cd17549">
    <property type="entry name" value="REC_DctD-like"/>
    <property type="match status" value="1"/>
</dbReference>
<dbReference type="EMBL" id="SISF01000029">
    <property type="protein sequence ID" value="TBN12645.1"/>
    <property type="molecule type" value="Genomic_DNA"/>
</dbReference>
<keyword evidence="6" id="KW-0597">Phosphoprotein</keyword>
<evidence type="ECO:0000313" key="10">
    <source>
        <dbReference type="Proteomes" id="UP000294239"/>
    </source>
</evidence>
<evidence type="ECO:0000256" key="3">
    <source>
        <dbReference type="ARBA" id="ARBA00023012"/>
    </source>
</evidence>
<evidence type="ECO:0000256" key="4">
    <source>
        <dbReference type="ARBA" id="ARBA00023015"/>
    </source>
</evidence>
<evidence type="ECO:0000256" key="2">
    <source>
        <dbReference type="ARBA" id="ARBA00022840"/>
    </source>
</evidence>
<dbReference type="Gene3D" id="1.10.10.60">
    <property type="entry name" value="Homeodomain-like"/>
    <property type="match status" value="1"/>
</dbReference>
<accession>A0ABY1Y850</accession>
<evidence type="ECO:0000256" key="6">
    <source>
        <dbReference type="PROSITE-ProRule" id="PRU00169"/>
    </source>
</evidence>
<dbReference type="RefSeq" id="WP_130977919.1">
    <property type="nucleotide sequence ID" value="NZ_SISF01000029.1"/>
</dbReference>
<dbReference type="SMART" id="SM00448">
    <property type="entry name" value="REC"/>
    <property type="match status" value="1"/>
</dbReference>
<evidence type="ECO:0000256" key="5">
    <source>
        <dbReference type="ARBA" id="ARBA00023163"/>
    </source>
</evidence>
<comment type="caution">
    <text evidence="9">The sequence shown here is derived from an EMBL/GenBank/DDBJ whole genome shotgun (WGS) entry which is preliminary data.</text>
</comment>
<reference evidence="9 10" key="1">
    <citation type="submission" date="2019-02" db="EMBL/GenBank/DDBJ databases">
        <title>Current taxonomic status of genus Agrobacterium and description of Agrobacterium cavarae sp. nov. isolated from maize roots.</title>
        <authorList>
            <person name="Flores-Felix J.D."/>
            <person name="Menendez E."/>
            <person name="Ramirez-Bahena M.H."/>
            <person name="Garcia-Fraile P."/>
            <person name="Velazquez E."/>
        </authorList>
    </citation>
    <scope>NUCLEOTIDE SEQUENCE [LARGE SCALE GENOMIC DNA]</scope>
    <source>
        <strain evidence="9 10">RZME10</strain>
    </source>
</reference>
<name>A0ABY1Y850_9HYPH</name>
<organism evidence="9 10">
    <name type="scientific">Agrobacterium cavarae</name>
    <dbReference type="NCBI Taxonomy" id="2528239"/>
    <lineage>
        <taxon>Bacteria</taxon>
        <taxon>Pseudomonadati</taxon>
        <taxon>Pseudomonadota</taxon>
        <taxon>Alphaproteobacteria</taxon>
        <taxon>Hyphomicrobiales</taxon>
        <taxon>Rhizobiaceae</taxon>
        <taxon>Rhizobium/Agrobacterium group</taxon>
        <taxon>Agrobacterium</taxon>
    </lineage>
</organism>
<evidence type="ECO:0000313" key="9">
    <source>
        <dbReference type="EMBL" id="TBN12645.1"/>
    </source>
</evidence>
<protein>
    <submittedName>
        <fullName evidence="9">Sigma-54-dependent Fis family transcriptional regulator</fullName>
    </submittedName>
</protein>
<feature type="modified residue" description="4-aspartylphosphate" evidence="6">
    <location>
        <position position="55"/>
    </location>
</feature>